<evidence type="ECO:0000313" key="12">
    <source>
        <dbReference type="WBParaSite" id="Csp11.Scaffold629.g15110.t1"/>
    </source>
</evidence>
<dbReference type="Proteomes" id="UP000095282">
    <property type="component" value="Unplaced"/>
</dbReference>
<keyword evidence="11" id="KW-1185">Reference proteome</keyword>
<reference evidence="12" key="1">
    <citation type="submission" date="2016-11" db="UniProtKB">
        <authorList>
            <consortium name="WormBaseParasite"/>
        </authorList>
    </citation>
    <scope>IDENTIFICATION</scope>
</reference>
<dbReference type="WBParaSite" id="Csp11.Scaffold629.g15110.t1">
    <property type="protein sequence ID" value="Csp11.Scaffold629.g15110.t1"/>
    <property type="gene ID" value="Csp11.Scaffold629.g15110"/>
</dbReference>
<dbReference type="SUPFAM" id="SSF56112">
    <property type="entry name" value="Protein kinase-like (PK-like)"/>
    <property type="match status" value="1"/>
</dbReference>
<keyword evidence="1 8" id="KW-0723">Serine/threonine-protein kinase</keyword>
<dbReference type="PROSITE" id="PS00107">
    <property type="entry name" value="PROTEIN_KINASE_ATP"/>
    <property type="match status" value="1"/>
</dbReference>
<dbReference type="InterPro" id="IPR017441">
    <property type="entry name" value="Protein_kinase_ATP_BS"/>
</dbReference>
<dbReference type="Pfam" id="PF00069">
    <property type="entry name" value="Pkinase"/>
    <property type="match status" value="1"/>
</dbReference>
<proteinExistence type="inferred from homology"/>
<feature type="domain" description="Protein kinase" evidence="10">
    <location>
        <begin position="74"/>
        <end position="402"/>
    </location>
</feature>
<dbReference type="PROSITE" id="PS00108">
    <property type="entry name" value="PROTEIN_KINASE_ST"/>
    <property type="match status" value="1"/>
</dbReference>
<evidence type="ECO:0000256" key="5">
    <source>
        <dbReference type="ARBA" id="ARBA00022840"/>
    </source>
</evidence>
<accession>A0A1I7U5P0</accession>
<dbReference type="GO" id="GO:0005634">
    <property type="term" value="C:nucleus"/>
    <property type="evidence" value="ECO:0007669"/>
    <property type="project" value="TreeGrafter"/>
</dbReference>
<dbReference type="SMART" id="SM00220">
    <property type="entry name" value="S_TKc"/>
    <property type="match status" value="1"/>
</dbReference>
<feature type="region of interest" description="Disordered" evidence="9">
    <location>
        <begin position="1"/>
        <end position="33"/>
    </location>
</feature>
<evidence type="ECO:0000259" key="10">
    <source>
        <dbReference type="PROSITE" id="PS50011"/>
    </source>
</evidence>
<evidence type="ECO:0000256" key="6">
    <source>
        <dbReference type="ARBA" id="ARBA00037966"/>
    </source>
</evidence>
<dbReference type="InterPro" id="IPR000719">
    <property type="entry name" value="Prot_kinase_dom"/>
</dbReference>
<keyword evidence="4" id="KW-0418">Kinase</keyword>
<dbReference type="InterPro" id="IPR051175">
    <property type="entry name" value="CLK_kinases"/>
</dbReference>
<dbReference type="InterPro" id="IPR011009">
    <property type="entry name" value="Kinase-like_dom_sf"/>
</dbReference>
<dbReference type="GO" id="GO:0004674">
    <property type="term" value="F:protein serine/threonine kinase activity"/>
    <property type="evidence" value="ECO:0007669"/>
    <property type="project" value="UniProtKB-KW"/>
</dbReference>
<dbReference type="Gene3D" id="1.10.510.10">
    <property type="entry name" value="Transferase(Phosphotransferase) domain 1"/>
    <property type="match status" value="1"/>
</dbReference>
<comment type="similarity">
    <text evidence="6">Belongs to the protein kinase superfamily. CMGC Ser/Thr protein kinase family. Lammer subfamily.</text>
</comment>
<keyword evidence="5 7" id="KW-0067">ATP-binding</keyword>
<evidence type="ECO:0000256" key="9">
    <source>
        <dbReference type="SAM" id="MobiDB-lite"/>
    </source>
</evidence>
<keyword evidence="3 7" id="KW-0547">Nucleotide-binding</keyword>
<dbReference type="Gene3D" id="3.30.200.20">
    <property type="entry name" value="Phosphorylase Kinase, domain 1"/>
    <property type="match status" value="1"/>
</dbReference>
<name>A0A1I7U5P0_9PELO</name>
<evidence type="ECO:0000256" key="3">
    <source>
        <dbReference type="ARBA" id="ARBA00022741"/>
    </source>
</evidence>
<dbReference type="eggNOG" id="KOG0671">
    <property type="taxonomic scope" value="Eukaryota"/>
</dbReference>
<dbReference type="GO" id="GO:0005524">
    <property type="term" value="F:ATP binding"/>
    <property type="evidence" value="ECO:0007669"/>
    <property type="project" value="UniProtKB-UniRule"/>
</dbReference>
<keyword evidence="2" id="KW-0808">Transferase</keyword>
<evidence type="ECO:0000256" key="8">
    <source>
        <dbReference type="RuleBase" id="RU000304"/>
    </source>
</evidence>
<dbReference type="PROSITE" id="PS50011">
    <property type="entry name" value="PROTEIN_KINASE_DOM"/>
    <property type="match status" value="1"/>
</dbReference>
<evidence type="ECO:0000256" key="4">
    <source>
        <dbReference type="ARBA" id="ARBA00022777"/>
    </source>
</evidence>
<dbReference type="PANTHER" id="PTHR45646:SF11">
    <property type="entry name" value="SERINE_THREONINE-PROTEIN KINASE DOA"/>
    <property type="match status" value="1"/>
</dbReference>
<dbReference type="AlphaFoldDB" id="A0A1I7U5P0"/>
<evidence type="ECO:0000256" key="1">
    <source>
        <dbReference type="ARBA" id="ARBA00022527"/>
    </source>
</evidence>
<evidence type="ECO:0000256" key="2">
    <source>
        <dbReference type="ARBA" id="ARBA00022679"/>
    </source>
</evidence>
<evidence type="ECO:0000313" key="11">
    <source>
        <dbReference type="Proteomes" id="UP000095282"/>
    </source>
</evidence>
<organism evidence="11 12">
    <name type="scientific">Caenorhabditis tropicalis</name>
    <dbReference type="NCBI Taxonomy" id="1561998"/>
    <lineage>
        <taxon>Eukaryota</taxon>
        <taxon>Metazoa</taxon>
        <taxon>Ecdysozoa</taxon>
        <taxon>Nematoda</taxon>
        <taxon>Chromadorea</taxon>
        <taxon>Rhabditida</taxon>
        <taxon>Rhabditina</taxon>
        <taxon>Rhabditomorpha</taxon>
        <taxon>Rhabditoidea</taxon>
        <taxon>Rhabditidae</taxon>
        <taxon>Peloderinae</taxon>
        <taxon>Caenorhabditis</taxon>
    </lineage>
</organism>
<sequence length="462" mass="52583">MDDKPDAKLKVTKMASTDKKSSSPERDVPGTSDAGAIALTNQLRITFPESRQTRHGGYLTGGLRAEPGRVIANHRLVKHLGRGGYGNAWLAENTRSETYAVIKIFKSDTDSRYFAQREIDFLIHTARIYHPNVVQRLESHIPVTGPATITFEVLGPNLENVIHYSGQKFYINVIKRITQQLLEAVIYIHGLRIIHNDLKSANVMLVISEQDVSNLAANSDLTHNLYNIDITNPDARISVKLADFGLSLYSNQIPPFHPPCTCLYRAPEQFLTTTVDTAFDMWGIGCVIYEMVAGRFLFACRKYRNMEHDRAHWMQIAARFGPIEIDIFRPELRQEIQIHIDSDGNLKVDPMPDELLNFYQTGLDREMSEEEAEEFSDFLNQFFIYDRQIRVTAPMALRHNFLHSERSQPVVADEHELTIHRASAQALAAPAVPSRVHGNSMENDFKEHVRIREDEETNLIDS</sequence>
<evidence type="ECO:0000256" key="7">
    <source>
        <dbReference type="PROSITE-ProRule" id="PRU10141"/>
    </source>
</evidence>
<dbReference type="STRING" id="1561998.A0A1I7U5P0"/>
<feature type="compositionally biased region" description="Basic and acidic residues" evidence="9">
    <location>
        <begin position="16"/>
        <end position="28"/>
    </location>
</feature>
<dbReference type="InterPro" id="IPR008271">
    <property type="entry name" value="Ser/Thr_kinase_AS"/>
</dbReference>
<dbReference type="PANTHER" id="PTHR45646">
    <property type="entry name" value="SERINE/THREONINE-PROTEIN KINASE DOA-RELATED"/>
    <property type="match status" value="1"/>
</dbReference>
<protein>
    <submittedName>
        <fullName evidence="12">Protein kinase domain-containing protein</fullName>
    </submittedName>
</protein>
<feature type="binding site" evidence="7">
    <location>
        <position position="103"/>
    </location>
    <ligand>
        <name>ATP</name>
        <dbReference type="ChEBI" id="CHEBI:30616"/>
    </ligand>
</feature>